<reference evidence="2" key="1">
    <citation type="submission" date="2022-11" db="UniProtKB">
        <authorList>
            <consortium name="WormBaseParasite"/>
        </authorList>
    </citation>
    <scope>IDENTIFICATION</scope>
</reference>
<keyword evidence="1" id="KW-1185">Reference proteome</keyword>
<evidence type="ECO:0000313" key="1">
    <source>
        <dbReference type="Proteomes" id="UP000887565"/>
    </source>
</evidence>
<organism evidence="1 2">
    <name type="scientific">Romanomermis culicivorax</name>
    <name type="common">Nematode worm</name>
    <dbReference type="NCBI Taxonomy" id="13658"/>
    <lineage>
        <taxon>Eukaryota</taxon>
        <taxon>Metazoa</taxon>
        <taxon>Ecdysozoa</taxon>
        <taxon>Nematoda</taxon>
        <taxon>Enoplea</taxon>
        <taxon>Dorylaimia</taxon>
        <taxon>Mermithida</taxon>
        <taxon>Mermithoidea</taxon>
        <taxon>Mermithidae</taxon>
        <taxon>Romanomermis</taxon>
    </lineage>
</organism>
<name>A0A915K6E4_ROMCU</name>
<sequence length="79" mass="8934">GLRKLKSRTTIIASLKSQNASDAYQIGDIEKIIEKAEGMEKIHDQFFLQNTICYERVYNTSLEWKPGINAERAIKCASG</sequence>
<dbReference type="WBParaSite" id="nRc.2.0.1.t33447-RA">
    <property type="protein sequence ID" value="nRc.2.0.1.t33447-RA"/>
    <property type="gene ID" value="nRc.2.0.1.g33447"/>
</dbReference>
<protein>
    <submittedName>
        <fullName evidence="2">Uncharacterized protein</fullName>
    </submittedName>
</protein>
<accession>A0A915K6E4</accession>
<evidence type="ECO:0000313" key="2">
    <source>
        <dbReference type="WBParaSite" id="nRc.2.0.1.t33447-RA"/>
    </source>
</evidence>
<proteinExistence type="predicted"/>
<dbReference type="Proteomes" id="UP000887565">
    <property type="component" value="Unplaced"/>
</dbReference>
<dbReference type="AlphaFoldDB" id="A0A915K6E4"/>